<dbReference type="STRING" id="1210089.GCA_001613165_04711"/>
<dbReference type="EMBL" id="QQAZ01000005">
    <property type="protein sequence ID" value="RDI51074.1"/>
    <property type="molecule type" value="Genomic_DNA"/>
</dbReference>
<evidence type="ECO:0000313" key="2">
    <source>
        <dbReference type="EMBL" id="RDI51074.1"/>
    </source>
</evidence>
<dbReference type="InterPro" id="IPR036291">
    <property type="entry name" value="NAD(P)-bd_dom_sf"/>
</dbReference>
<accession>A0A370H587</accession>
<sequence length="277" mass="28464">MIVVTGATGNVGRALVRTLADGGHEVTAVSRGMTAGDVPPGVRAVAADLARPSADLPATAEAAFLLIGGDLMMTGDPARVVAPFAGYGRIVLLSSQGVDTRPDSMSHGRAFAAFERAVMDSGAEWTILRPGGLASNAYAWAPSIKAARTVAAPFGEVGLPVVDPDDIAAVAAVALTRSGHAKAIYELTGPAPTTPRQRAAALGDVLGESVAFVEQTREEARAQMLAFMPPAVADTTLDILGSPTPREQAVSPDIEKILGRAPGTFAGWAERNADAFR</sequence>
<protein>
    <submittedName>
        <fullName evidence="2">Uncharacterized protein YbjT (DUF2867 family)</fullName>
    </submittedName>
</protein>
<dbReference type="InterPro" id="IPR051604">
    <property type="entry name" value="Ergot_Alk_Oxidoreductase"/>
</dbReference>
<gene>
    <name evidence="2" type="ORF">DFR68_105551</name>
</gene>
<dbReference type="PANTHER" id="PTHR43162:SF1">
    <property type="entry name" value="PRESTALK A DIFFERENTIATION PROTEIN A"/>
    <property type="match status" value="1"/>
</dbReference>
<dbReference type="OrthoDB" id="3510772at2"/>
<name>A0A370H587_9NOCA</name>
<dbReference type="AlphaFoldDB" id="A0A370H587"/>
<dbReference type="PANTHER" id="PTHR43162">
    <property type="match status" value="1"/>
</dbReference>
<keyword evidence="3" id="KW-1185">Reference proteome</keyword>
<organism evidence="2 3">
    <name type="scientific">Nocardia mexicana</name>
    <dbReference type="NCBI Taxonomy" id="279262"/>
    <lineage>
        <taxon>Bacteria</taxon>
        <taxon>Bacillati</taxon>
        <taxon>Actinomycetota</taxon>
        <taxon>Actinomycetes</taxon>
        <taxon>Mycobacteriales</taxon>
        <taxon>Nocardiaceae</taxon>
        <taxon>Nocardia</taxon>
    </lineage>
</organism>
<proteinExistence type="predicted"/>
<dbReference type="InterPro" id="IPR016040">
    <property type="entry name" value="NAD(P)-bd_dom"/>
</dbReference>
<feature type="domain" description="NAD(P)-binding" evidence="1">
    <location>
        <begin position="6"/>
        <end position="175"/>
    </location>
</feature>
<evidence type="ECO:0000313" key="3">
    <source>
        <dbReference type="Proteomes" id="UP000255355"/>
    </source>
</evidence>
<dbReference type="Gene3D" id="3.40.50.720">
    <property type="entry name" value="NAD(P)-binding Rossmann-like Domain"/>
    <property type="match status" value="1"/>
</dbReference>
<dbReference type="SUPFAM" id="SSF51735">
    <property type="entry name" value="NAD(P)-binding Rossmann-fold domains"/>
    <property type="match status" value="1"/>
</dbReference>
<reference evidence="2 3" key="1">
    <citation type="submission" date="2018-07" db="EMBL/GenBank/DDBJ databases">
        <title>Genomic Encyclopedia of Type Strains, Phase IV (KMG-IV): sequencing the most valuable type-strain genomes for metagenomic binning, comparative biology and taxonomic classification.</title>
        <authorList>
            <person name="Goeker M."/>
        </authorList>
    </citation>
    <scope>NUCLEOTIDE SEQUENCE [LARGE SCALE GENOMIC DNA]</scope>
    <source>
        <strain evidence="2 3">DSM 44952</strain>
    </source>
</reference>
<dbReference type="Proteomes" id="UP000255355">
    <property type="component" value="Unassembled WGS sequence"/>
</dbReference>
<evidence type="ECO:0000259" key="1">
    <source>
        <dbReference type="Pfam" id="PF13460"/>
    </source>
</evidence>
<comment type="caution">
    <text evidence="2">The sequence shown here is derived from an EMBL/GenBank/DDBJ whole genome shotgun (WGS) entry which is preliminary data.</text>
</comment>
<dbReference type="Pfam" id="PF13460">
    <property type="entry name" value="NAD_binding_10"/>
    <property type="match status" value="1"/>
</dbReference>
<dbReference type="RefSeq" id="WP_068023386.1">
    <property type="nucleotide sequence ID" value="NZ_QQAZ01000005.1"/>
</dbReference>